<dbReference type="InterPro" id="IPR035985">
    <property type="entry name" value="Ubiquitin-activating_enz"/>
</dbReference>
<dbReference type="Gene3D" id="3.50.50.80">
    <property type="entry name" value="Ubiquitin-activating enzyme E1, inactive adenylation domain, subdomain 1"/>
    <property type="match status" value="1"/>
</dbReference>
<feature type="domain" description="THIF-type NAD/FAD binding fold" evidence="11">
    <location>
        <begin position="14"/>
        <end position="414"/>
    </location>
</feature>
<dbReference type="UniPathway" id="UPA00886"/>
<dbReference type="SUPFAM" id="SSF69572">
    <property type="entry name" value="Activating enzymes of the ubiquitin-like proteins"/>
    <property type="match status" value="1"/>
</dbReference>
<name>A0A420ID18_9PEZI</name>
<evidence type="ECO:0000256" key="10">
    <source>
        <dbReference type="SAM" id="MobiDB-lite"/>
    </source>
</evidence>
<dbReference type="GO" id="GO:0016925">
    <property type="term" value="P:protein sumoylation"/>
    <property type="evidence" value="ECO:0007669"/>
    <property type="project" value="UniProtKB-UniPathway"/>
</dbReference>
<dbReference type="GO" id="GO:0005737">
    <property type="term" value="C:cytoplasm"/>
    <property type="evidence" value="ECO:0007669"/>
    <property type="project" value="TreeGrafter"/>
</dbReference>
<dbReference type="EMBL" id="MCBS01024828">
    <property type="protein sequence ID" value="RKF72435.1"/>
    <property type="molecule type" value="Genomic_DNA"/>
</dbReference>
<dbReference type="AlphaFoldDB" id="A0A420ID18"/>
<dbReference type="InterPro" id="IPR019572">
    <property type="entry name" value="UBA_E1_SCCH"/>
</dbReference>
<evidence type="ECO:0000313" key="14">
    <source>
        <dbReference type="EMBL" id="RKF72435.1"/>
    </source>
</evidence>
<feature type="active site" description="Glycyl thioester intermediate" evidence="9">
    <location>
        <position position="177"/>
    </location>
</feature>
<feature type="domain" description="Ubiquitin-activating enzyme SCCH" evidence="12">
    <location>
        <begin position="317"/>
        <end position="376"/>
    </location>
</feature>
<evidence type="ECO:0000256" key="8">
    <source>
        <dbReference type="ARBA" id="ARBA00073512"/>
    </source>
</evidence>
<evidence type="ECO:0000256" key="7">
    <source>
        <dbReference type="ARBA" id="ARBA00022840"/>
    </source>
</evidence>
<dbReference type="GO" id="GO:0019948">
    <property type="term" value="F:SUMO activating enzyme activity"/>
    <property type="evidence" value="ECO:0007669"/>
    <property type="project" value="TreeGrafter"/>
</dbReference>
<evidence type="ECO:0000259" key="13">
    <source>
        <dbReference type="Pfam" id="PF14732"/>
    </source>
</evidence>
<dbReference type="GO" id="GO:0046872">
    <property type="term" value="F:metal ion binding"/>
    <property type="evidence" value="ECO:0007669"/>
    <property type="project" value="UniProtKB-KW"/>
</dbReference>
<dbReference type="Proteomes" id="UP000285326">
    <property type="component" value="Unassembled WGS sequence"/>
</dbReference>
<dbReference type="InterPro" id="IPR045886">
    <property type="entry name" value="ThiF/MoeB/HesA"/>
</dbReference>
<dbReference type="Gene3D" id="1.10.10.520">
    <property type="entry name" value="Ubiquitin activating enzymes (Uba3). Chain: B, domain 2"/>
    <property type="match status" value="1"/>
</dbReference>
<dbReference type="FunFam" id="3.50.50.80:FF:000004">
    <property type="entry name" value="Ubiquitin-activating enzyme E1-like"/>
    <property type="match status" value="1"/>
</dbReference>
<evidence type="ECO:0000256" key="1">
    <source>
        <dbReference type="ARBA" id="ARBA00004718"/>
    </source>
</evidence>
<comment type="similarity">
    <text evidence="2">Belongs to the ubiquitin-activating E1 family.</text>
</comment>
<dbReference type="GO" id="GO:0005524">
    <property type="term" value="F:ATP binding"/>
    <property type="evidence" value="ECO:0007669"/>
    <property type="project" value="UniProtKB-KW"/>
</dbReference>
<dbReference type="PROSITE" id="PS51257">
    <property type="entry name" value="PROKAR_LIPOPROTEIN"/>
    <property type="match status" value="1"/>
</dbReference>
<comment type="caution">
    <text evidence="14">The sequence shown here is derived from an EMBL/GenBank/DDBJ whole genome shotgun (WGS) entry which is preliminary data.</text>
</comment>
<feature type="region of interest" description="Disordered" evidence="10">
    <location>
        <begin position="557"/>
        <end position="630"/>
    </location>
</feature>
<evidence type="ECO:0000256" key="9">
    <source>
        <dbReference type="PROSITE-ProRule" id="PRU10132"/>
    </source>
</evidence>
<evidence type="ECO:0000259" key="12">
    <source>
        <dbReference type="Pfam" id="PF10585"/>
    </source>
</evidence>
<proteinExistence type="inferred from homology"/>
<dbReference type="PANTHER" id="PTHR10953">
    <property type="entry name" value="UBIQUITIN-ACTIVATING ENZYME E1"/>
    <property type="match status" value="1"/>
</dbReference>
<dbReference type="PROSITE" id="PS00865">
    <property type="entry name" value="UBIQUITIN_ACTIVAT_2"/>
    <property type="match status" value="1"/>
</dbReference>
<dbReference type="InterPro" id="IPR028077">
    <property type="entry name" value="UAE_UbL_dom"/>
</dbReference>
<dbReference type="Pfam" id="PF14732">
    <property type="entry name" value="UAE_UbL"/>
    <property type="match status" value="1"/>
</dbReference>
<dbReference type="Gene3D" id="3.10.290.20">
    <property type="entry name" value="Ubiquitin-like 2 activating enzyme e1b. Chain: B, domain 3"/>
    <property type="match status" value="1"/>
</dbReference>
<sequence length="630" mass="70347">MAREQFNQISLGCSLQISVKEARVLLVGAGGIGCELLKNLVLTGFGQIHIVDLDTIDLSNLNRQFLFRKEHISKSKASVAADVANRFNPNVKLVPYTADITDSRFNLQWFQKFTIVFNALDNLNARRHVNKMCIVANVPLIESGTTGFNGQVQVIKKGVTACYDCTPKEAPKTYPICTIRSTPSQPIHCIVWAKSYLLNEIFGASEDESPDMDHTEDSENSEEVENLRRETAALRKIKDNMSLPSFPQLLFEKVYRYDVERLLSMDGLWRTRRAPEPLDYPSIFAQASKAQSSTDLVLKDSQRPWRIEENLIIFIDSLQRLSKRMLEMKTSKIENSAQPIITFDKDDEDTLDFVTASANLRSSVFGIECKSKFDVKQMAGNIIPAIATTNAIVAGLCVLQSFKVLEEDYANTKELFLSPFSSERLLASDRFQKSDPDCAVCSISRGRILVDINNTTLNYLIENFLKMKFGYGDEITISNGENHLLYDIDETVNLEKMLSDIGIKEDGFLTVKDDNDHPDGPRVDLVLTVQKLSSSTGAPSIESLDIPVITENHKPDLSSWIPRRKPLSATLPSNDKNDALKVSGNTASKRPLSPELLIDSTKKIKPESSGTDKGAIQIEDDEYDGAIVVD</sequence>
<protein>
    <recommendedName>
        <fullName evidence="8">Ubiquitin-activating enzyme E1-like</fullName>
    </recommendedName>
</protein>
<dbReference type="Pfam" id="PF00899">
    <property type="entry name" value="ThiF"/>
    <property type="match status" value="1"/>
</dbReference>
<evidence type="ECO:0000256" key="5">
    <source>
        <dbReference type="ARBA" id="ARBA00022786"/>
    </source>
</evidence>
<evidence type="ECO:0000256" key="3">
    <source>
        <dbReference type="ARBA" id="ARBA00022723"/>
    </source>
</evidence>
<keyword evidence="3" id="KW-0479">Metal-binding</keyword>
<reference evidence="14 15" key="1">
    <citation type="journal article" date="2018" name="BMC Genomics">
        <title>Comparative genome analyses reveal sequence features reflecting distinct modes of host-adaptation between dicot and monocot powdery mildew.</title>
        <authorList>
            <person name="Wu Y."/>
            <person name="Ma X."/>
            <person name="Pan Z."/>
            <person name="Kale S.D."/>
            <person name="Song Y."/>
            <person name="King H."/>
            <person name="Zhang Q."/>
            <person name="Presley C."/>
            <person name="Deng X."/>
            <person name="Wei C.I."/>
            <person name="Xiao S."/>
        </authorList>
    </citation>
    <scope>NUCLEOTIDE SEQUENCE [LARGE SCALE GENOMIC DNA]</scope>
    <source>
        <strain evidence="14">UMSG1</strain>
    </source>
</reference>
<evidence type="ECO:0000313" key="15">
    <source>
        <dbReference type="Proteomes" id="UP000285326"/>
    </source>
</evidence>
<keyword evidence="4" id="KW-0547">Nucleotide-binding</keyword>
<dbReference type="InterPro" id="IPR042449">
    <property type="entry name" value="Ub-E1_IAD_1"/>
</dbReference>
<evidence type="ECO:0000259" key="11">
    <source>
        <dbReference type="Pfam" id="PF00899"/>
    </source>
</evidence>
<dbReference type="PANTHER" id="PTHR10953:SF5">
    <property type="entry name" value="SUMO-ACTIVATING ENZYME SUBUNIT 2"/>
    <property type="match status" value="1"/>
</dbReference>
<keyword evidence="6" id="KW-0862">Zinc</keyword>
<accession>A0A420ID18</accession>
<feature type="domain" description="Ubiquitin/SUMO-activating enzyme ubiquitin-like" evidence="13">
    <location>
        <begin position="449"/>
        <end position="530"/>
    </location>
</feature>
<keyword evidence="5" id="KW-0833">Ubl conjugation pathway</keyword>
<dbReference type="FunFam" id="3.40.50.720:FF:000618">
    <property type="entry name" value="SUMO-activating enzyme subunit 2"/>
    <property type="match status" value="1"/>
</dbReference>
<evidence type="ECO:0000256" key="6">
    <source>
        <dbReference type="ARBA" id="ARBA00022833"/>
    </source>
</evidence>
<dbReference type="Pfam" id="PF10585">
    <property type="entry name" value="UBA_E1_SCCH"/>
    <property type="match status" value="1"/>
</dbReference>
<organism evidence="14 15">
    <name type="scientific">Golovinomyces cichoracearum</name>
    <dbReference type="NCBI Taxonomy" id="62708"/>
    <lineage>
        <taxon>Eukaryota</taxon>
        <taxon>Fungi</taxon>
        <taxon>Dikarya</taxon>
        <taxon>Ascomycota</taxon>
        <taxon>Pezizomycotina</taxon>
        <taxon>Leotiomycetes</taxon>
        <taxon>Erysiphales</taxon>
        <taxon>Erysiphaceae</taxon>
        <taxon>Golovinomyces</taxon>
    </lineage>
</organism>
<evidence type="ECO:0000256" key="2">
    <source>
        <dbReference type="ARBA" id="ARBA00005673"/>
    </source>
</evidence>
<gene>
    <name evidence="14" type="ORF">GcM1_248161</name>
</gene>
<dbReference type="InterPro" id="IPR033127">
    <property type="entry name" value="UBQ-activ_enz_E1_Cys_AS"/>
</dbReference>
<dbReference type="InterPro" id="IPR000594">
    <property type="entry name" value="ThiF_NAD_FAD-bd"/>
</dbReference>
<dbReference type="GO" id="GO:0031510">
    <property type="term" value="C:SUMO activating enzyme complex"/>
    <property type="evidence" value="ECO:0007669"/>
    <property type="project" value="TreeGrafter"/>
</dbReference>
<keyword evidence="7" id="KW-0067">ATP-binding</keyword>
<dbReference type="InterPro" id="IPR023318">
    <property type="entry name" value="Ub_act_enz_dom_a_sf"/>
</dbReference>
<comment type="pathway">
    <text evidence="1">Protein modification; protein sumoylation.</text>
</comment>
<evidence type="ECO:0000256" key="4">
    <source>
        <dbReference type="ARBA" id="ARBA00022741"/>
    </source>
</evidence>